<gene>
    <name evidence="7" type="ORF">BCM31_05585</name>
</gene>
<proteinExistence type="inferred from homology"/>
<reference evidence="7 8" key="1">
    <citation type="submission" date="2016-07" db="EMBL/GenBank/DDBJ databases">
        <title>Detection of Helicobacter winghamensis from caecal content of red fox (Vulpes vulpes).</title>
        <authorList>
            <person name="Zanoni R.G."/>
            <person name="Florio D."/>
            <person name="Caffara M."/>
            <person name="Renzi M."/>
            <person name="Parisi A."/>
            <person name="Pasquali F."/>
            <person name="Manfreda G."/>
        </authorList>
    </citation>
    <scope>NUCLEOTIDE SEQUENCE [LARGE SCALE GENOMIC DNA]</scope>
    <source>
        <strain evidence="7 8">295_13</strain>
    </source>
</reference>
<dbReference type="InterPro" id="IPR004089">
    <property type="entry name" value="MCPsignal_dom"/>
</dbReference>
<feature type="domain" description="Methyl-accepting transducer" evidence="5">
    <location>
        <begin position="512"/>
        <end position="703"/>
    </location>
</feature>
<keyword evidence="8" id="KW-1185">Reference proteome</keyword>
<keyword evidence="4" id="KW-1133">Transmembrane helix</keyword>
<feature type="transmembrane region" description="Helical" evidence="4">
    <location>
        <begin position="334"/>
        <end position="354"/>
    </location>
</feature>
<evidence type="ECO:0000256" key="4">
    <source>
        <dbReference type="SAM" id="Phobius"/>
    </source>
</evidence>
<evidence type="ECO:0000259" key="5">
    <source>
        <dbReference type="PROSITE" id="PS50111"/>
    </source>
</evidence>
<dbReference type="GO" id="GO:0007165">
    <property type="term" value="P:signal transduction"/>
    <property type="evidence" value="ECO:0007669"/>
    <property type="project" value="UniProtKB-KW"/>
</dbReference>
<dbReference type="RefSeq" id="WP_006803022.1">
    <property type="nucleotide sequence ID" value="NZ_CABKOI010000019.1"/>
</dbReference>
<evidence type="ECO:0000313" key="8">
    <source>
        <dbReference type="Proteomes" id="UP000233350"/>
    </source>
</evidence>
<dbReference type="Proteomes" id="UP000233350">
    <property type="component" value="Unassembled WGS sequence"/>
</dbReference>
<dbReference type="GO" id="GO:0016020">
    <property type="term" value="C:membrane"/>
    <property type="evidence" value="ECO:0007669"/>
    <property type="project" value="InterPro"/>
</dbReference>
<dbReference type="Gene3D" id="6.10.340.10">
    <property type="match status" value="1"/>
</dbReference>
<dbReference type="Gene3D" id="3.30.450.20">
    <property type="entry name" value="PAS domain"/>
    <property type="match status" value="1"/>
</dbReference>
<keyword evidence="4" id="KW-0812">Transmembrane</keyword>
<keyword evidence="4" id="KW-0472">Membrane</keyword>
<dbReference type="SUPFAM" id="SSF58104">
    <property type="entry name" value="Methyl-accepting chemotaxis protein (MCP) signaling domain"/>
    <property type="match status" value="1"/>
</dbReference>
<dbReference type="AlphaFoldDB" id="A0A2N3PHB8"/>
<dbReference type="PROSITE" id="PS50111">
    <property type="entry name" value="CHEMOTAXIS_TRANSDUC_2"/>
    <property type="match status" value="1"/>
</dbReference>
<dbReference type="GeneID" id="97290562"/>
<protein>
    <submittedName>
        <fullName evidence="7">Chemotaxis protein</fullName>
    </submittedName>
</protein>
<dbReference type="PANTHER" id="PTHR32089">
    <property type="entry name" value="METHYL-ACCEPTING CHEMOTAXIS PROTEIN MCPB"/>
    <property type="match status" value="1"/>
</dbReference>
<feature type="domain" description="HAMP" evidence="6">
    <location>
        <begin position="423"/>
        <end position="465"/>
    </location>
</feature>
<evidence type="ECO:0000256" key="3">
    <source>
        <dbReference type="PROSITE-ProRule" id="PRU00284"/>
    </source>
</evidence>
<dbReference type="InterPro" id="IPR003660">
    <property type="entry name" value="HAMP_dom"/>
</dbReference>
<feature type="transmembrane region" description="Helical" evidence="4">
    <location>
        <begin position="35"/>
        <end position="54"/>
    </location>
</feature>
<dbReference type="SMART" id="SM00283">
    <property type="entry name" value="MA"/>
    <property type="match status" value="1"/>
</dbReference>
<dbReference type="PROSITE" id="PS50885">
    <property type="entry name" value="HAMP"/>
    <property type="match status" value="1"/>
</dbReference>
<organism evidence="7 8">
    <name type="scientific">Helicobacter winghamensis</name>
    <dbReference type="NCBI Taxonomy" id="157268"/>
    <lineage>
        <taxon>Bacteria</taxon>
        <taxon>Pseudomonadati</taxon>
        <taxon>Campylobacterota</taxon>
        <taxon>Epsilonproteobacteria</taxon>
        <taxon>Campylobacterales</taxon>
        <taxon>Helicobacteraceae</taxon>
        <taxon>Helicobacter</taxon>
    </lineage>
</organism>
<evidence type="ECO:0000256" key="2">
    <source>
        <dbReference type="ARBA" id="ARBA00029447"/>
    </source>
</evidence>
<keyword evidence="1 3" id="KW-0807">Transducer</keyword>
<evidence type="ECO:0000313" key="7">
    <source>
        <dbReference type="EMBL" id="PKT79793.1"/>
    </source>
</evidence>
<dbReference type="STRING" id="556267.HWAG_01326"/>
<evidence type="ECO:0000259" key="6">
    <source>
        <dbReference type="PROSITE" id="PS50885"/>
    </source>
</evidence>
<evidence type="ECO:0000256" key="1">
    <source>
        <dbReference type="ARBA" id="ARBA00023224"/>
    </source>
</evidence>
<dbReference type="Pfam" id="PF00015">
    <property type="entry name" value="MCPsignal"/>
    <property type="match status" value="1"/>
</dbReference>
<dbReference type="EMBL" id="MBPK01000046">
    <property type="protein sequence ID" value="PKT79793.1"/>
    <property type="molecule type" value="Genomic_DNA"/>
</dbReference>
<sequence length="703" mass="78305">MKVKLRIYFFMENVRKMGILQKLSKINDISLKAKIIIAGLAVSFVGLAMVVILVGDRNFEFAKETTTNYAQAILKDKARIIEKRVDLGLENAQNIATIATESLKTLRDFNSTRLCDYSCAVMLRGYLNATISQDTMYQSAFVRFFNGEVYASENAQNVLPLKMSDSELNALFEEGKSQAIFIPNIQPKSKDSADKTPVYAPVYLLNKITYNSQTLGISGIAFDMQELGESVKKVKILESGFIVLLSQDSVVLHHKFFHVFNRKMEQVDKSADSHLREALKGKEVVFERISPNTNAPITTIMEPLTLGKDGIHWAVFANIPLDEMLQTAKENRNFAAIISLVVLLIICVAMYFVGHIISKHLNNIKSGLQGFFDYLNDKRESFENIIINHRDELGMMGEMINQNAQTIKEGLEKDQVAIKESLETVAKIEHGDLSVRINSKPNNPKLIELKNVLNMMLDSLQQHIGINLREIANVHKAFSELDFTRSLKDPKGDVEIITNKLGAEVSKMLRFSAECSNTLNEKSNALMNLLNDLAEKSNTQTNSLQEGSHAIAQIAQDMQDSNTMIKEVAKQSDEIKNILKIIQDIADQTNLLALNAAIEAARAGEHGRGFAVVADEVRKLAERTGKSLSEIEAYTNTLVQSINQTGENINNQASAMNAITQSINAVEEITEQNNLIAKEVSVIGQDVAKLADAILEDVNKKKY</sequence>
<name>A0A2N3PHB8_9HELI</name>
<comment type="caution">
    <text evidence="7">The sequence shown here is derived from an EMBL/GenBank/DDBJ whole genome shotgun (WGS) entry which is preliminary data.</text>
</comment>
<dbReference type="PANTHER" id="PTHR32089:SF112">
    <property type="entry name" value="LYSOZYME-LIKE PROTEIN-RELATED"/>
    <property type="match status" value="1"/>
</dbReference>
<comment type="similarity">
    <text evidence="2">Belongs to the methyl-accepting chemotaxis (MCP) protein family.</text>
</comment>
<dbReference type="Gene3D" id="1.10.287.950">
    <property type="entry name" value="Methyl-accepting chemotaxis protein"/>
    <property type="match status" value="1"/>
</dbReference>
<accession>A0A2N3PHB8</accession>